<keyword evidence="3" id="KW-1185">Reference proteome</keyword>
<dbReference type="EMBL" id="JBHRVV010000001">
    <property type="protein sequence ID" value="MFC3461035.1"/>
    <property type="molecule type" value="Genomic_DNA"/>
</dbReference>
<protein>
    <submittedName>
        <fullName evidence="2">Uncharacterized protein</fullName>
    </submittedName>
</protein>
<feature type="signal peptide" evidence="1">
    <location>
        <begin position="1"/>
        <end position="21"/>
    </location>
</feature>
<evidence type="ECO:0000256" key="1">
    <source>
        <dbReference type="SAM" id="SignalP"/>
    </source>
</evidence>
<name>A0ABV7PS71_9BURK</name>
<accession>A0ABV7PS71</accession>
<dbReference type="RefSeq" id="WP_312549707.1">
    <property type="nucleotide sequence ID" value="NZ_JBHRVV010000001.1"/>
</dbReference>
<evidence type="ECO:0000313" key="2">
    <source>
        <dbReference type="EMBL" id="MFC3461035.1"/>
    </source>
</evidence>
<comment type="caution">
    <text evidence="2">The sequence shown here is derived from an EMBL/GenBank/DDBJ whole genome shotgun (WGS) entry which is preliminary data.</text>
</comment>
<reference evidence="3" key="1">
    <citation type="journal article" date="2019" name="Int. J. Syst. Evol. Microbiol.">
        <title>The Global Catalogue of Microorganisms (GCM) 10K type strain sequencing project: providing services to taxonomists for standard genome sequencing and annotation.</title>
        <authorList>
            <consortium name="The Broad Institute Genomics Platform"/>
            <consortium name="The Broad Institute Genome Sequencing Center for Infectious Disease"/>
            <person name="Wu L."/>
            <person name="Ma J."/>
        </authorList>
    </citation>
    <scope>NUCLEOTIDE SEQUENCE [LARGE SCALE GENOMIC DNA]</scope>
    <source>
        <strain evidence="3">CCM 7480</strain>
    </source>
</reference>
<gene>
    <name evidence="2" type="ORF">ACFOPH_22780</name>
</gene>
<organism evidence="2 3">
    <name type="scientific">Massilia haematophila</name>
    <dbReference type="NCBI Taxonomy" id="457923"/>
    <lineage>
        <taxon>Bacteria</taxon>
        <taxon>Pseudomonadati</taxon>
        <taxon>Pseudomonadota</taxon>
        <taxon>Betaproteobacteria</taxon>
        <taxon>Burkholderiales</taxon>
        <taxon>Oxalobacteraceae</taxon>
        <taxon>Telluria group</taxon>
        <taxon>Massilia</taxon>
    </lineage>
</organism>
<sequence>MKTKFRLFLFALGLSASYAYAAGDYNACVADCQATYEACMESGQYRPSYCVPRLNSCVAWCDSWDGEGPIP</sequence>
<proteinExistence type="predicted"/>
<feature type="chain" id="PRO_5047499641" evidence="1">
    <location>
        <begin position="22"/>
        <end position="71"/>
    </location>
</feature>
<evidence type="ECO:0000313" key="3">
    <source>
        <dbReference type="Proteomes" id="UP001595665"/>
    </source>
</evidence>
<dbReference type="Proteomes" id="UP001595665">
    <property type="component" value="Unassembled WGS sequence"/>
</dbReference>
<keyword evidence="1" id="KW-0732">Signal</keyword>